<protein>
    <submittedName>
        <fullName evidence="1">Uncharacterized protein</fullName>
    </submittedName>
</protein>
<keyword evidence="2" id="KW-1185">Reference proteome</keyword>
<feature type="non-terminal residue" evidence="1">
    <location>
        <position position="90"/>
    </location>
</feature>
<accession>A0A428RH31</accession>
<comment type="caution">
    <text evidence="1">The sequence shown here is derived from an EMBL/GenBank/DDBJ whole genome shotgun (WGS) entry which is preliminary data.</text>
</comment>
<name>A0A428RH31_9HYPO</name>
<reference evidence="1 2" key="1">
    <citation type="submission" date="2017-06" db="EMBL/GenBank/DDBJ databases">
        <title>Comparative genomic analysis of Ambrosia Fusariam Clade fungi.</title>
        <authorList>
            <person name="Stajich J.E."/>
            <person name="Carrillo J."/>
            <person name="Kijimoto T."/>
            <person name="Eskalen A."/>
            <person name="O'Donnell K."/>
            <person name="Kasson M."/>
        </authorList>
    </citation>
    <scope>NUCLEOTIDE SEQUENCE [LARGE SCALE GENOMIC DNA]</scope>
    <source>
        <strain evidence="1 2">NRRL62606</strain>
    </source>
</reference>
<dbReference type="EMBL" id="NKCL01000276">
    <property type="protein sequence ID" value="RSL76844.1"/>
    <property type="molecule type" value="Genomic_DNA"/>
</dbReference>
<dbReference type="Proteomes" id="UP000287972">
    <property type="component" value="Unassembled WGS sequence"/>
</dbReference>
<gene>
    <name evidence="1" type="ORF">CEP51_009592</name>
</gene>
<sequence length="90" mass="9859">MADGIAEIDDCWDRLAGLGGRRAQPRYRSVRPAPCSSSGAFDACWESESESSWSEWSYGQDEPCCYDGGYTPTKTRQEGNNSAIGNQVNV</sequence>
<evidence type="ECO:0000313" key="2">
    <source>
        <dbReference type="Proteomes" id="UP000287972"/>
    </source>
</evidence>
<dbReference type="AlphaFoldDB" id="A0A428RH31"/>
<evidence type="ECO:0000313" key="1">
    <source>
        <dbReference type="EMBL" id="RSL76844.1"/>
    </source>
</evidence>
<organism evidence="1 2">
    <name type="scientific">Fusarium floridanum</name>
    <dbReference type="NCBI Taxonomy" id="1325733"/>
    <lineage>
        <taxon>Eukaryota</taxon>
        <taxon>Fungi</taxon>
        <taxon>Dikarya</taxon>
        <taxon>Ascomycota</taxon>
        <taxon>Pezizomycotina</taxon>
        <taxon>Sordariomycetes</taxon>
        <taxon>Hypocreomycetidae</taxon>
        <taxon>Hypocreales</taxon>
        <taxon>Nectriaceae</taxon>
        <taxon>Fusarium</taxon>
        <taxon>Fusarium solani species complex</taxon>
    </lineage>
</organism>
<proteinExistence type="predicted"/>